<accession>A0ABT6X5G3</accession>
<organism evidence="6 7">
    <name type="scientific">Limnohabitans lacus</name>
    <dbReference type="NCBI Taxonomy" id="3045173"/>
    <lineage>
        <taxon>Bacteria</taxon>
        <taxon>Pseudomonadati</taxon>
        <taxon>Pseudomonadota</taxon>
        <taxon>Betaproteobacteria</taxon>
        <taxon>Burkholderiales</taxon>
        <taxon>Comamonadaceae</taxon>
        <taxon>Limnohabitans</taxon>
    </lineage>
</organism>
<dbReference type="EMBL" id="JASGBH010000003">
    <property type="protein sequence ID" value="MDI9233364.1"/>
    <property type="molecule type" value="Genomic_DNA"/>
</dbReference>
<comment type="caution">
    <text evidence="6">The sequence shown here is derived from an EMBL/GenBank/DDBJ whole genome shotgun (WGS) entry which is preliminary data.</text>
</comment>
<feature type="transmembrane region" description="Helical" evidence="5">
    <location>
        <begin position="46"/>
        <end position="71"/>
    </location>
</feature>
<evidence type="ECO:0000256" key="2">
    <source>
        <dbReference type="ARBA" id="ARBA00022692"/>
    </source>
</evidence>
<evidence type="ECO:0000256" key="3">
    <source>
        <dbReference type="ARBA" id="ARBA00022989"/>
    </source>
</evidence>
<dbReference type="InterPro" id="IPR002657">
    <property type="entry name" value="BilAc:Na_symport/Acr3"/>
</dbReference>
<comment type="subcellular location">
    <subcellularLocation>
        <location evidence="1">Membrane</location>
        <topology evidence="1">Multi-pass membrane protein</topology>
    </subcellularLocation>
</comment>
<keyword evidence="2 5" id="KW-0812">Transmembrane</keyword>
<keyword evidence="7" id="KW-1185">Reference proteome</keyword>
<protein>
    <submittedName>
        <fullName evidence="6">Bile acid:sodium symporter family protein</fullName>
    </submittedName>
</protein>
<feature type="transmembrane region" description="Helical" evidence="5">
    <location>
        <begin position="77"/>
        <end position="97"/>
    </location>
</feature>
<dbReference type="PANTHER" id="PTHR10361">
    <property type="entry name" value="SODIUM-BILE ACID COTRANSPORTER"/>
    <property type="match status" value="1"/>
</dbReference>
<gene>
    <name evidence="6" type="ORF">QLQ16_05870</name>
</gene>
<feature type="transmembrane region" description="Helical" evidence="5">
    <location>
        <begin position="14"/>
        <end position="34"/>
    </location>
</feature>
<feature type="transmembrane region" description="Helical" evidence="5">
    <location>
        <begin position="150"/>
        <end position="173"/>
    </location>
</feature>
<keyword evidence="4 5" id="KW-0472">Membrane</keyword>
<dbReference type="RefSeq" id="WP_283223758.1">
    <property type="nucleotide sequence ID" value="NZ_JASGBH010000003.1"/>
</dbReference>
<name>A0ABT6X5G3_9BURK</name>
<keyword evidence="3 5" id="KW-1133">Transmembrane helix</keyword>
<sequence>MLPVDDIRLNFNPASLAVLNVVLGFLMFGIALDTRLEDFRRLLRMPVAFAAGIAAQFLVLPAITFALTLVLQPSPSIALGMILVACCPPGNVSNILTHRANGNVALSVSMTAVSNAISVLAMPLNFAFWGGIHPTASKLLTSIALDPVQMFVHILLIIGLPFVLGLACVHHFPVWTERFKKPLRILSFVALIGFIIGAIAGNWRYFLDYVGLVLLAVVLHDALAFGTGWVIARLARLSDYDCRAVSIEVGIRNAGLGLVLIFSFFDGLGGMAVVAGVWGFWDIIAGLILAGWWARKPLTSGGPAATSA</sequence>
<reference evidence="6" key="1">
    <citation type="submission" date="2023-05" db="EMBL/GenBank/DDBJ databases">
        <title>Limnohabitans sp. strain HM2-2 Genome sequencing and assembly.</title>
        <authorList>
            <person name="Jung Y."/>
        </authorList>
    </citation>
    <scope>NUCLEOTIDE SEQUENCE</scope>
    <source>
        <strain evidence="6">HM2-2</strain>
    </source>
</reference>
<feature type="transmembrane region" description="Helical" evidence="5">
    <location>
        <begin position="209"/>
        <end position="232"/>
    </location>
</feature>
<evidence type="ECO:0000313" key="6">
    <source>
        <dbReference type="EMBL" id="MDI9233364.1"/>
    </source>
</evidence>
<dbReference type="PANTHER" id="PTHR10361:SF28">
    <property type="entry name" value="P3 PROTEIN-RELATED"/>
    <property type="match status" value="1"/>
</dbReference>
<dbReference type="Gene3D" id="1.20.1530.20">
    <property type="match status" value="1"/>
</dbReference>
<feature type="transmembrane region" description="Helical" evidence="5">
    <location>
        <begin position="104"/>
        <end position="130"/>
    </location>
</feature>
<dbReference type="Proteomes" id="UP001431902">
    <property type="component" value="Unassembled WGS sequence"/>
</dbReference>
<dbReference type="Pfam" id="PF01758">
    <property type="entry name" value="SBF"/>
    <property type="match status" value="1"/>
</dbReference>
<evidence type="ECO:0000313" key="7">
    <source>
        <dbReference type="Proteomes" id="UP001431902"/>
    </source>
</evidence>
<feature type="transmembrane region" description="Helical" evidence="5">
    <location>
        <begin position="185"/>
        <end position="203"/>
    </location>
</feature>
<evidence type="ECO:0000256" key="4">
    <source>
        <dbReference type="ARBA" id="ARBA00023136"/>
    </source>
</evidence>
<evidence type="ECO:0000256" key="1">
    <source>
        <dbReference type="ARBA" id="ARBA00004141"/>
    </source>
</evidence>
<proteinExistence type="predicted"/>
<dbReference type="InterPro" id="IPR038770">
    <property type="entry name" value="Na+/solute_symporter_sf"/>
</dbReference>
<evidence type="ECO:0000256" key="5">
    <source>
        <dbReference type="SAM" id="Phobius"/>
    </source>
</evidence>
<dbReference type="InterPro" id="IPR004710">
    <property type="entry name" value="Bilac:Na_transpt"/>
</dbReference>